<comment type="similarity">
    <text evidence="1">Belongs to the ribonucleoside diphosphate reductase small chain family.</text>
</comment>
<reference evidence="3 4" key="1">
    <citation type="journal article" date="2015" name="Genome Biol. Evol.">
        <title>Comparative Genomics of a Bacterivorous Green Alga Reveals Evolutionary Causalities and Consequences of Phago-Mixotrophic Mode of Nutrition.</title>
        <authorList>
            <person name="Burns J.A."/>
            <person name="Paasch A."/>
            <person name="Narechania A."/>
            <person name="Kim E."/>
        </authorList>
    </citation>
    <scope>NUCLEOTIDE SEQUENCE [LARGE SCALE GENOMIC DNA]</scope>
    <source>
        <strain evidence="3 4">PLY_AMNH</strain>
    </source>
</reference>
<gene>
    <name evidence="3" type="ORF">CYMTET_53881</name>
</gene>
<dbReference type="EMBL" id="LGRX02035190">
    <property type="protein sequence ID" value="KAK3235944.1"/>
    <property type="molecule type" value="Genomic_DNA"/>
</dbReference>
<keyword evidence="4" id="KW-1185">Reference proteome</keyword>
<evidence type="ECO:0000256" key="2">
    <source>
        <dbReference type="SAM" id="Phobius"/>
    </source>
</evidence>
<dbReference type="GO" id="GO:0009263">
    <property type="term" value="P:deoxyribonucleotide biosynthetic process"/>
    <property type="evidence" value="ECO:0007669"/>
    <property type="project" value="InterPro"/>
</dbReference>
<keyword evidence="2" id="KW-0812">Transmembrane</keyword>
<keyword evidence="2" id="KW-1133">Transmembrane helix</keyword>
<keyword evidence="2" id="KW-0472">Membrane</keyword>
<dbReference type="InterPro" id="IPR009078">
    <property type="entry name" value="Ferritin-like_SF"/>
</dbReference>
<accession>A0AAE0EPX3</accession>
<dbReference type="InterPro" id="IPR012348">
    <property type="entry name" value="RNR-like"/>
</dbReference>
<dbReference type="CDD" id="cd01049">
    <property type="entry name" value="RNRR2"/>
    <property type="match status" value="1"/>
</dbReference>
<evidence type="ECO:0000256" key="1">
    <source>
        <dbReference type="ARBA" id="ARBA00009303"/>
    </source>
</evidence>
<evidence type="ECO:0000313" key="4">
    <source>
        <dbReference type="Proteomes" id="UP001190700"/>
    </source>
</evidence>
<dbReference type="PANTHER" id="PTHR23409:SF18">
    <property type="entry name" value="RIBONUCLEOSIDE-DIPHOSPHATE REDUCTASE SUBUNIT M2"/>
    <property type="match status" value="1"/>
</dbReference>
<sequence length="361" mass="41439">MANMMRSADNSDSCYLDRIQLTDTVNERRTLFPIQNVEQFEFYKKALASFWTPEEVDLDADSKQFQTLDKRVQQFLKMVLGFFASADSIVAENIAQRFMRDPQISMEAFFFYGFQIMIENVHSEVYSLFIETLIKDPEEKQATFSAVQTQACIRAKTEWAQRYVESDASFATRLVAFACVEGIFFSASFCAIFYMKKQGLMPGLCFSNELIARDEGMHRDFACLLLRERANAGHTDTLSRELVHQIVREAVDIEHLFVDHALQDDLLGMNATAMKRYIELCADHLLSNIMVRGATDGTVEIAGPIYGVSNPFEWMESISLTGKTNFFEKRVSEYQKSNVMSMMKQDRDTYGTKTFTVDEDF</sequence>
<name>A0AAE0EPX3_9CHLO</name>
<dbReference type="Proteomes" id="UP001190700">
    <property type="component" value="Unassembled WGS sequence"/>
</dbReference>
<dbReference type="SUPFAM" id="SSF47240">
    <property type="entry name" value="Ferritin-like"/>
    <property type="match status" value="1"/>
</dbReference>
<feature type="transmembrane region" description="Helical" evidence="2">
    <location>
        <begin position="174"/>
        <end position="194"/>
    </location>
</feature>
<dbReference type="Pfam" id="PF00268">
    <property type="entry name" value="Ribonuc_red_sm"/>
    <property type="match status" value="1"/>
</dbReference>
<organism evidence="3 4">
    <name type="scientific">Cymbomonas tetramitiformis</name>
    <dbReference type="NCBI Taxonomy" id="36881"/>
    <lineage>
        <taxon>Eukaryota</taxon>
        <taxon>Viridiplantae</taxon>
        <taxon>Chlorophyta</taxon>
        <taxon>Pyramimonadophyceae</taxon>
        <taxon>Pyramimonadales</taxon>
        <taxon>Pyramimonadaceae</taxon>
        <taxon>Cymbomonas</taxon>
    </lineage>
</organism>
<comment type="caution">
    <text evidence="3">The sequence shown here is derived from an EMBL/GenBank/DDBJ whole genome shotgun (WGS) entry which is preliminary data.</text>
</comment>
<dbReference type="InterPro" id="IPR033909">
    <property type="entry name" value="RNR_small"/>
</dbReference>
<dbReference type="Gene3D" id="1.10.620.20">
    <property type="entry name" value="Ribonucleotide Reductase, subunit A"/>
    <property type="match status" value="1"/>
</dbReference>
<dbReference type="GO" id="GO:0016491">
    <property type="term" value="F:oxidoreductase activity"/>
    <property type="evidence" value="ECO:0007669"/>
    <property type="project" value="InterPro"/>
</dbReference>
<dbReference type="InterPro" id="IPR000358">
    <property type="entry name" value="RNR_small_fam"/>
</dbReference>
<dbReference type="AlphaFoldDB" id="A0AAE0EPX3"/>
<protein>
    <submittedName>
        <fullName evidence="3">Uncharacterized protein</fullName>
    </submittedName>
</protein>
<dbReference type="PANTHER" id="PTHR23409">
    <property type="entry name" value="RIBONUCLEOSIDE-DIPHOSPHATE REDUCTASE SMALL CHAIN"/>
    <property type="match status" value="1"/>
</dbReference>
<proteinExistence type="inferred from homology"/>
<evidence type="ECO:0000313" key="3">
    <source>
        <dbReference type="EMBL" id="KAK3235944.1"/>
    </source>
</evidence>